<dbReference type="SUPFAM" id="SSF53474">
    <property type="entry name" value="alpha/beta-Hydrolases"/>
    <property type="match status" value="1"/>
</dbReference>
<protein>
    <submittedName>
        <fullName evidence="3">Alpha/beta fold hydrolase</fullName>
    </submittedName>
</protein>
<dbReference type="RefSeq" id="WP_159762293.1">
    <property type="nucleotide sequence ID" value="NZ_WUUT01000001.1"/>
</dbReference>
<evidence type="ECO:0000256" key="1">
    <source>
        <dbReference type="ARBA" id="ARBA00022801"/>
    </source>
</evidence>
<dbReference type="Gene3D" id="3.40.50.1820">
    <property type="entry name" value="alpha/beta hydrolase"/>
    <property type="match status" value="1"/>
</dbReference>
<reference evidence="3 4" key="1">
    <citation type="submission" date="2019-12" db="EMBL/GenBank/DDBJ databases">
        <title>Isolation and characterization of three novel carbon monoxide-oxidizing members of Halobacteria from salione crusts and soils.</title>
        <authorList>
            <person name="Myers M.R."/>
            <person name="King G.M."/>
        </authorList>
    </citation>
    <scope>NUCLEOTIDE SEQUENCE [LARGE SCALE GENOMIC DNA]</scope>
    <source>
        <strain evidence="3 4">WSH3</strain>
    </source>
</reference>
<evidence type="ECO:0000313" key="3">
    <source>
        <dbReference type="EMBL" id="MXR50133.1"/>
    </source>
</evidence>
<keyword evidence="1 3" id="KW-0378">Hydrolase</keyword>
<gene>
    <name evidence="3" type="ORF">GRX03_00720</name>
</gene>
<accession>A0A6B0T3T6</accession>
<organism evidence="3 4">
    <name type="scientific">Halovenus carboxidivorans</name>
    <dbReference type="NCBI Taxonomy" id="2692199"/>
    <lineage>
        <taxon>Archaea</taxon>
        <taxon>Methanobacteriati</taxon>
        <taxon>Methanobacteriota</taxon>
        <taxon>Stenosarchaea group</taxon>
        <taxon>Halobacteria</taxon>
        <taxon>Halobacteriales</taxon>
        <taxon>Haloarculaceae</taxon>
        <taxon>Halovenus</taxon>
    </lineage>
</organism>
<feature type="domain" description="AB hydrolase-1" evidence="2">
    <location>
        <begin position="47"/>
        <end position="303"/>
    </location>
</feature>
<keyword evidence="4" id="KW-1185">Reference proteome</keyword>
<comment type="caution">
    <text evidence="3">The sequence shown here is derived from an EMBL/GenBank/DDBJ whole genome shotgun (WGS) entry which is preliminary data.</text>
</comment>
<dbReference type="PRINTS" id="PR00111">
    <property type="entry name" value="ABHYDROLASE"/>
</dbReference>
<dbReference type="EMBL" id="WUUT01000001">
    <property type="protein sequence ID" value="MXR50133.1"/>
    <property type="molecule type" value="Genomic_DNA"/>
</dbReference>
<dbReference type="Proteomes" id="UP000466535">
    <property type="component" value="Unassembled WGS sequence"/>
</dbReference>
<proteinExistence type="predicted"/>
<evidence type="ECO:0000259" key="2">
    <source>
        <dbReference type="Pfam" id="PF00561"/>
    </source>
</evidence>
<evidence type="ECO:0000313" key="4">
    <source>
        <dbReference type="Proteomes" id="UP000466535"/>
    </source>
</evidence>
<dbReference type="GO" id="GO:0016787">
    <property type="term" value="F:hydrolase activity"/>
    <property type="evidence" value="ECO:0007669"/>
    <property type="project" value="UniProtKB-KW"/>
</dbReference>
<dbReference type="PANTHER" id="PTHR43329">
    <property type="entry name" value="EPOXIDE HYDROLASE"/>
    <property type="match status" value="1"/>
</dbReference>
<dbReference type="InterPro" id="IPR000073">
    <property type="entry name" value="AB_hydrolase_1"/>
</dbReference>
<dbReference type="InterPro" id="IPR029058">
    <property type="entry name" value="AB_hydrolase_fold"/>
</dbReference>
<name>A0A6B0T3T6_9EURY</name>
<dbReference type="OrthoDB" id="299757at2157"/>
<dbReference type="AlphaFoldDB" id="A0A6B0T3T6"/>
<dbReference type="InterPro" id="IPR000639">
    <property type="entry name" value="Epox_hydrolase-like"/>
</dbReference>
<dbReference type="PRINTS" id="PR00412">
    <property type="entry name" value="EPOXHYDRLASE"/>
</dbReference>
<sequence length="314" mass="35060">MTADPPAHPDDPDEWRHERVRVNGVDLHCVVVDPDRAAVDNPTGAPPLVVLLHGFPEHWYAWHRQLDAVAAAGYRVVAPDLRGYNRSDQPAGVAPYRPAELVADVRGLIAHYGGPTATVVGHDWGGLVGWELAIRDPEVVRRLAVLNAPHPDSYRRRLRRSPEQLLRSWYVFAAQLPWVPERLLWAGRDRLVDAIAADAVDPAAVTEATRTRYREAIERAGSLAGPINYYRAMGRETLELAGKSLLPGRSPRDGTVTVPTLVCWGVDDPMLGPALLADLDEWVPECRIRRFSETSHWPQLERPQRVTEELLDVL</sequence>
<dbReference type="Pfam" id="PF00561">
    <property type="entry name" value="Abhydrolase_1"/>
    <property type="match status" value="1"/>
</dbReference>